<dbReference type="Proteomes" id="UP000594008">
    <property type="component" value="Chromosome"/>
</dbReference>
<evidence type="ECO:0000313" key="4">
    <source>
        <dbReference type="Proteomes" id="UP000594008"/>
    </source>
</evidence>
<accession>A0A7M2T753</accession>
<dbReference type="Pfam" id="PF07702">
    <property type="entry name" value="UTRA"/>
    <property type="match status" value="1"/>
</dbReference>
<dbReference type="SUPFAM" id="SSF64288">
    <property type="entry name" value="Chorismate lyase-like"/>
    <property type="match status" value="1"/>
</dbReference>
<proteinExistence type="predicted"/>
<protein>
    <submittedName>
        <fullName evidence="3">UTRA domain-containing protein</fullName>
    </submittedName>
</protein>
<evidence type="ECO:0000259" key="2">
    <source>
        <dbReference type="Pfam" id="PF07702"/>
    </source>
</evidence>
<dbReference type="RefSeq" id="WP_189702137.1">
    <property type="nucleotide sequence ID" value="NZ_BMTA01000039.1"/>
</dbReference>
<feature type="domain" description="UbiC transcription regulator-associated" evidence="2">
    <location>
        <begin position="53"/>
        <end position="148"/>
    </location>
</feature>
<dbReference type="GO" id="GO:0003677">
    <property type="term" value="F:DNA binding"/>
    <property type="evidence" value="ECO:0007669"/>
    <property type="project" value="InterPro"/>
</dbReference>
<keyword evidence="4" id="KW-1185">Reference proteome</keyword>
<dbReference type="InterPro" id="IPR011663">
    <property type="entry name" value="UTRA"/>
</dbReference>
<organism evidence="3 4">
    <name type="scientific">Streptomyces chromofuscus</name>
    <dbReference type="NCBI Taxonomy" id="42881"/>
    <lineage>
        <taxon>Bacteria</taxon>
        <taxon>Bacillati</taxon>
        <taxon>Actinomycetota</taxon>
        <taxon>Actinomycetes</taxon>
        <taxon>Kitasatosporales</taxon>
        <taxon>Streptomycetaceae</taxon>
        <taxon>Streptomyces</taxon>
    </lineage>
</organism>
<dbReference type="InterPro" id="IPR028978">
    <property type="entry name" value="Chorismate_lyase_/UTRA_dom_sf"/>
</dbReference>
<dbReference type="AlphaFoldDB" id="A0A7M2T753"/>
<feature type="compositionally biased region" description="Gly residues" evidence="1">
    <location>
        <begin position="39"/>
        <end position="48"/>
    </location>
</feature>
<dbReference type="GO" id="GO:0006355">
    <property type="term" value="P:regulation of DNA-templated transcription"/>
    <property type="evidence" value="ECO:0007669"/>
    <property type="project" value="InterPro"/>
</dbReference>
<name>A0A7M2T753_STRCW</name>
<gene>
    <name evidence="3" type="ORF">IPT68_00310</name>
</gene>
<evidence type="ECO:0000256" key="1">
    <source>
        <dbReference type="SAM" id="MobiDB-lite"/>
    </source>
</evidence>
<sequence length="161" mass="17600">MPTRSPTSSPPQPPHRAHQADTKSSCADRPGSRRHPGPGHLGRYGRAGTGPPHTAREEPQWVERHVVLFSAVPDLLNEHLEDLVTLPYLQHRGAPIDAIRLYLDPVVLDEHDAALLDSEIATPALMRCRKSRADEGSTVEVVTTLVRPTAELFLALPVPAV</sequence>
<dbReference type="EMBL" id="CP063374">
    <property type="protein sequence ID" value="QOV44540.1"/>
    <property type="molecule type" value="Genomic_DNA"/>
</dbReference>
<reference evidence="3 4" key="1">
    <citation type="submission" date="2020-10" db="EMBL/GenBank/DDBJ databases">
        <title>Streptomyces chromofuscus complate genome analysis.</title>
        <authorList>
            <person name="Anwar N."/>
        </authorList>
    </citation>
    <scope>NUCLEOTIDE SEQUENCE [LARGE SCALE GENOMIC DNA]</scope>
    <source>
        <strain evidence="3 4">DSM 40273</strain>
    </source>
</reference>
<dbReference type="KEGG" id="schf:IPT68_00310"/>
<dbReference type="Gene3D" id="3.40.1410.10">
    <property type="entry name" value="Chorismate lyase-like"/>
    <property type="match status" value="1"/>
</dbReference>
<evidence type="ECO:0000313" key="3">
    <source>
        <dbReference type="EMBL" id="QOV44540.1"/>
    </source>
</evidence>
<feature type="region of interest" description="Disordered" evidence="1">
    <location>
        <begin position="1"/>
        <end position="57"/>
    </location>
</feature>